<keyword evidence="3" id="KW-1185">Reference proteome</keyword>
<accession>A0A366MBL8</accession>
<comment type="caution">
    <text evidence="2">The sequence shown here is derived from an EMBL/GenBank/DDBJ whole genome shotgun (WGS) entry which is preliminary data.</text>
</comment>
<dbReference type="InterPro" id="IPR006626">
    <property type="entry name" value="PbH1"/>
</dbReference>
<evidence type="ECO:0000313" key="2">
    <source>
        <dbReference type="EMBL" id="RBQ23070.1"/>
    </source>
</evidence>
<evidence type="ECO:0000259" key="1">
    <source>
        <dbReference type="Pfam" id="PF05048"/>
    </source>
</evidence>
<dbReference type="AlphaFoldDB" id="A0A366MBL8"/>
<organism evidence="2 3">
    <name type="scientific">Candidatus Methanobinarius endosymbioticus</name>
    <dbReference type="NCBI Taxonomy" id="2006182"/>
    <lineage>
        <taxon>Archaea</taxon>
        <taxon>Methanobacteriati</taxon>
        <taxon>Methanobacteriota</taxon>
        <taxon>Methanomada group</taxon>
        <taxon>Methanobacteria</taxon>
        <taxon>Methanobacteriales</taxon>
        <taxon>Methanobacteriaceae</taxon>
        <taxon>Candidatus Methanobinarius</taxon>
    </lineage>
</organism>
<dbReference type="SMART" id="SM00710">
    <property type="entry name" value="PbH1"/>
    <property type="match status" value="3"/>
</dbReference>
<dbReference type="InterPro" id="IPR011050">
    <property type="entry name" value="Pectin_lyase_fold/virulence"/>
</dbReference>
<dbReference type="Pfam" id="PF05048">
    <property type="entry name" value="NosD"/>
    <property type="match status" value="1"/>
</dbReference>
<dbReference type="Gene3D" id="2.160.20.10">
    <property type="entry name" value="Single-stranded right-handed beta-helix, Pectin lyase-like"/>
    <property type="match status" value="1"/>
</dbReference>
<feature type="domain" description="Periplasmic copper-binding protein NosD beta helix" evidence="1">
    <location>
        <begin position="8"/>
        <end position="117"/>
    </location>
</feature>
<sequence>MNIFGFYFENYYCGIFFNSSKTTITNNNLIKNAYGIYIIPSIRYHKDNLTDTIIMNNTVNNNLWTGIYLYDAYDSSNTIISRNIGNNNGEYGISIGASVINNGIVSNNIANNNNKYYGIGGSVYYGSFHIKK</sequence>
<protein>
    <recommendedName>
        <fullName evidence="1">Periplasmic copper-binding protein NosD beta helix domain-containing protein</fullName>
    </recommendedName>
</protein>
<dbReference type="NCBIfam" id="TIGR03804">
    <property type="entry name" value="para_beta_helix"/>
    <property type="match status" value="1"/>
</dbReference>
<gene>
    <name evidence="2" type="ORF">ALNOE001_11950</name>
</gene>
<name>A0A366MBL8_9EURY</name>
<dbReference type="InterPro" id="IPR007742">
    <property type="entry name" value="NosD_dom"/>
</dbReference>
<dbReference type="InterPro" id="IPR012334">
    <property type="entry name" value="Pectin_lyas_fold"/>
</dbReference>
<evidence type="ECO:0000313" key="3">
    <source>
        <dbReference type="Proteomes" id="UP000253099"/>
    </source>
</evidence>
<reference evidence="2 3" key="1">
    <citation type="submission" date="2018-06" db="EMBL/GenBank/DDBJ databases">
        <title>Genomic insight into two independent archaeal endosymbiosis events.</title>
        <authorList>
            <person name="Lind A.E."/>
            <person name="Lewis W.H."/>
            <person name="Spang A."/>
            <person name="Guy L."/>
            <person name="Embley M.T."/>
            <person name="Ettema T.J.G."/>
        </authorList>
    </citation>
    <scope>NUCLEOTIDE SEQUENCE [LARGE SCALE GENOMIC DNA]</scope>
    <source>
        <strain evidence="2">NOE</strain>
    </source>
</reference>
<dbReference type="InterPro" id="IPR022441">
    <property type="entry name" value="Para_beta_helix_rpt-2"/>
</dbReference>
<dbReference type="SUPFAM" id="SSF51126">
    <property type="entry name" value="Pectin lyase-like"/>
    <property type="match status" value="1"/>
</dbReference>
<dbReference type="EMBL" id="NIZT01000029">
    <property type="protein sequence ID" value="RBQ23070.1"/>
    <property type="molecule type" value="Genomic_DNA"/>
</dbReference>
<dbReference type="Proteomes" id="UP000253099">
    <property type="component" value="Unassembled WGS sequence"/>
</dbReference>
<proteinExistence type="predicted"/>